<dbReference type="SUPFAM" id="SSF52540">
    <property type="entry name" value="P-loop containing nucleoside triphosphate hydrolases"/>
    <property type="match status" value="1"/>
</dbReference>
<proteinExistence type="inferred from homology"/>
<comment type="caution">
    <text evidence="4">The sequence shown here is derived from an EMBL/GenBank/DDBJ whole genome shotgun (WGS) entry which is preliminary data.</text>
</comment>
<accession>A0A964XNH8</accession>
<dbReference type="InterPro" id="IPR008978">
    <property type="entry name" value="HSP20-like_chaperone"/>
</dbReference>
<dbReference type="RefSeq" id="WP_161700803.1">
    <property type="nucleotide sequence ID" value="NZ_JAAAHS010000199.1"/>
</dbReference>
<keyword evidence="5" id="KW-1185">Reference proteome</keyword>
<dbReference type="Proteomes" id="UP000598297">
    <property type="component" value="Unassembled WGS sequence"/>
</dbReference>
<dbReference type="Pfam" id="PF02374">
    <property type="entry name" value="ArsA_ATPase"/>
    <property type="match status" value="1"/>
</dbReference>
<evidence type="ECO:0000313" key="5">
    <source>
        <dbReference type="Proteomes" id="UP000598297"/>
    </source>
</evidence>
<evidence type="ECO:0000259" key="2">
    <source>
        <dbReference type="Pfam" id="PF02374"/>
    </source>
</evidence>
<comment type="similarity">
    <text evidence="1">Belongs to the arsA ATPase family.</text>
</comment>
<reference evidence="4" key="1">
    <citation type="submission" date="2020-01" db="EMBL/GenBank/DDBJ databases">
        <title>Whole-genome analyses of novel actinobacteria.</title>
        <authorList>
            <person name="Sahin N."/>
        </authorList>
    </citation>
    <scope>NUCLEOTIDE SEQUENCE</scope>
    <source>
        <strain evidence="4">YC537</strain>
    </source>
</reference>
<name>A0A964XNH8_9ACTN</name>
<evidence type="ECO:0000259" key="3">
    <source>
        <dbReference type="Pfam" id="PF17886"/>
    </source>
</evidence>
<gene>
    <name evidence="4" type="ORF">GUY60_22905</name>
</gene>
<dbReference type="GO" id="GO:0016887">
    <property type="term" value="F:ATP hydrolysis activity"/>
    <property type="evidence" value="ECO:0007669"/>
    <property type="project" value="InterPro"/>
</dbReference>
<dbReference type="InterPro" id="IPR016300">
    <property type="entry name" value="ATPase_ArsA/GET3"/>
</dbReference>
<dbReference type="GO" id="GO:0005524">
    <property type="term" value="F:ATP binding"/>
    <property type="evidence" value="ECO:0007669"/>
    <property type="project" value="InterPro"/>
</dbReference>
<dbReference type="AlphaFoldDB" id="A0A964XNH8"/>
<dbReference type="Pfam" id="PF17886">
    <property type="entry name" value="ArsA_HSP20"/>
    <property type="match status" value="1"/>
</dbReference>
<dbReference type="PANTHER" id="PTHR10803">
    <property type="entry name" value="ARSENICAL PUMP-DRIVING ATPASE ARSENITE-TRANSLOCATING ATPASE"/>
    <property type="match status" value="1"/>
</dbReference>
<feature type="domain" description="ArsA/GET3 Anion-transporting ATPase-like" evidence="2">
    <location>
        <begin position="1"/>
        <end position="258"/>
    </location>
</feature>
<dbReference type="InterPro" id="IPR040612">
    <property type="entry name" value="ArsA_HSP20-like"/>
</dbReference>
<feature type="domain" description="ArsA HSP20-like" evidence="3">
    <location>
        <begin position="310"/>
        <end position="369"/>
    </location>
</feature>
<dbReference type="InterPro" id="IPR027417">
    <property type="entry name" value="P-loop_NTPase"/>
</dbReference>
<organism evidence="4 5">
    <name type="scientific">Streptomyces boluensis</name>
    <dbReference type="NCBI Taxonomy" id="1775135"/>
    <lineage>
        <taxon>Bacteria</taxon>
        <taxon>Bacillati</taxon>
        <taxon>Actinomycetota</taxon>
        <taxon>Actinomycetes</taxon>
        <taxon>Kitasatosporales</taxon>
        <taxon>Streptomycetaceae</taxon>
        <taxon>Streptomyces</taxon>
    </lineage>
</organism>
<dbReference type="OrthoDB" id="9780677at2"/>
<evidence type="ECO:0000313" key="4">
    <source>
        <dbReference type="EMBL" id="NBE54216.1"/>
    </source>
</evidence>
<sequence length="380" mass="40589">MRTLFVTGPGGSGRTTVAAATALAAARAGQRTLLLTADRHDTLSAALGDTDVPGLTVHRVDSAAHFRRELLALQDRAGSGLDMFGAQRLDDEELTELPGAGELALLRAVRDAAARPCDRIVVDLPPAPQALALLALPAQLRRYLRRLLPPERQAARALRPMLAQLAGVPMPAQWLYETAARWDEHLAAVQSVIEADTTAVRLVAEPGPAGSDAVRTAATGLALQALPVELLVANRVFPQSAADPWLAPIVAQQQKTLADWRPAHPLHIAAHLGRDPHGGDDLAALALPAPGDAPTVRWPVEDRLAEDGFLVWRLPLPGAVREELDLVRRGDELVVTAGPFRRMVSLPSALRRCTVAGAGLSDGELRIRFTPDPGLWPQGR</sequence>
<dbReference type="Gene3D" id="2.60.40.790">
    <property type="match status" value="1"/>
</dbReference>
<dbReference type="PANTHER" id="PTHR10803:SF3">
    <property type="entry name" value="ATPASE GET3"/>
    <property type="match status" value="1"/>
</dbReference>
<dbReference type="Gene3D" id="3.40.50.300">
    <property type="entry name" value="P-loop containing nucleotide triphosphate hydrolases"/>
    <property type="match status" value="1"/>
</dbReference>
<dbReference type="InterPro" id="IPR025723">
    <property type="entry name" value="ArsA/GET3_ATPase-like"/>
</dbReference>
<evidence type="ECO:0000256" key="1">
    <source>
        <dbReference type="ARBA" id="ARBA00011040"/>
    </source>
</evidence>
<dbReference type="EMBL" id="JAAAHS010000199">
    <property type="protein sequence ID" value="NBE54216.1"/>
    <property type="molecule type" value="Genomic_DNA"/>
</dbReference>
<protein>
    <submittedName>
        <fullName evidence="4">ArsA family ATPase</fullName>
    </submittedName>
</protein>